<comment type="subcellular location">
    <subcellularLocation>
        <location evidence="1">Virion</location>
    </subcellularLocation>
</comment>
<evidence type="ECO:0000256" key="2">
    <source>
        <dbReference type="SAM" id="Coils"/>
    </source>
</evidence>
<keyword evidence="2" id="KW-0175">Coiled coil</keyword>
<dbReference type="Gene3D" id="3.30.2320.10">
    <property type="entry name" value="hypothetical protein PF0899 domain"/>
    <property type="match status" value="1"/>
</dbReference>
<dbReference type="SUPFAM" id="SSF56563">
    <property type="entry name" value="Major capsid protein gp5"/>
    <property type="match status" value="1"/>
</dbReference>
<evidence type="ECO:0000313" key="4">
    <source>
        <dbReference type="EMBL" id="MBM6878601.1"/>
    </source>
</evidence>
<sequence>MSFLKKLQENRDEKVQEMETLVNSAKTEERAMNQEELEKFENLEKEIKQIDSTIAAEERARKEKGFKIKEAEKEPTAEALEERAFCNYILNKVEERAGEKNLTMGDNGAIIPTTIANRIIKEVKDRCPILEKATIYNVKGTLKIPVWGKNESHDIKVAFSEEFKALTADSGKFVSVDLGGFLAGALTLIGESLENNGAFSVVDFVVSQMAEEIAIFLEGKLLNGESGKNEGALATTNVLVAAAATAITTDELIALQAKVKQVYQKDACWTMHPDTFVVLKQLKDGNGRYLLQDDISGEFPYKMLGKPVYISDNMPQIAADANAILYGDYSGLSVNMRENIEIKVLREKYADMHAIGILSWLEFDSKVSNHQKLAVLKMKSA</sequence>
<evidence type="ECO:0000313" key="5">
    <source>
        <dbReference type="Proteomes" id="UP000729290"/>
    </source>
</evidence>
<dbReference type="NCBIfam" id="TIGR01554">
    <property type="entry name" value="major_cap_HK97"/>
    <property type="match status" value="1"/>
</dbReference>
<keyword evidence="5" id="KW-1185">Reference proteome</keyword>
<dbReference type="RefSeq" id="WP_205134280.1">
    <property type="nucleotide sequence ID" value="NZ_JACSNT010000015.1"/>
</dbReference>
<proteinExistence type="predicted"/>
<organism evidence="4 5">
    <name type="scientific">Anaerotignum lactatifermentans</name>
    <dbReference type="NCBI Taxonomy" id="160404"/>
    <lineage>
        <taxon>Bacteria</taxon>
        <taxon>Bacillati</taxon>
        <taxon>Bacillota</taxon>
        <taxon>Clostridia</taxon>
        <taxon>Lachnospirales</taxon>
        <taxon>Anaerotignaceae</taxon>
        <taxon>Anaerotignum</taxon>
    </lineage>
</organism>
<feature type="domain" description="Phage capsid-like C-terminal" evidence="3">
    <location>
        <begin position="108"/>
        <end position="377"/>
    </location>
</feature>
<evidence type="ECO:0000259" key="3">
    <source>
        <dbReference type="Pfam" id="PF05065"/>
    </source>
</evidence>
<accession>A0ABS2GAT2</accession>
<protein>
    <submittedName>
        <fullName evidence="4">Phage major capsid protein</fullName>
    </submittedName>
</protein>
<dbReference type="InterPro" id="IPR054612">
    <property type="entry name" value="Phage_capsid-like_C"/>
</dbReference>
<name>A0ABS2GAT2_9FIRM</name>
<dbReference type="EMBL" id="JACSNV010000017">
    <property type="protein sequence ID" value="MBM6878601.1"/>
    <property type="molecule type" value="Genomic_DNA"/>
</dbReference>
<reference evidence="4 5" key="1">
    <citation type="journal article" date="2021" name="Sci. Rep.">
        <title>The distribution of antibiotic resistance genes in chicken gut microbiota commensals.</title>
        <authorList>
            <person name="Juricova H."/>
            <person name="Matiasovicova J."/>
            <person name="Kubasova T."/>
            <person name="Cejkova D."/>
            <person name="Rychlik I."/>
        </authorList>
    </citation>
    <scope>NUCLEOTIDE SEQUENCE [LARGE SCALE GENOMIC DNA]</scope>
    <source>
        <strain evidence="4 5">An431b</strain>
    </source>
</reference>
<feature type="coiled-coil region" evidence="2">
    <location>
        <begin position="4"/>
        <end position="74"/>
    </location>
</feature>
<gene>
    <name evidence="4" type="ORF">H9X83_10600</name>
</gene>
<dbReference type="Proteomes" id="UP000729290">
    <property type="component" value="Unassembled WGS sequence"/>
</dbReference>
<comment type="caution">
    <text evidence="4">The sequence shown here is derived from an EMBL/GenBank/DDBJ whole genome shotgun (WGS) entry which is preliminary data.</text>
</comment>
<evidence type="ECO:0000256" key="1">
    <source>
        <dbReference type="ARBA" id="ARBA00004328"/>
    </source>
</evidence>
<dbReference type="InterPro" id="IPR024455">
    <property type="entry name" value="Phage_capsid"/>
</dbReference>
<dbReference type="Pfam" id="PF05065">
    <property type="entry name" value="Phage_capsid"/>
    <property type="match status" value="1"/>
</dbReference>